<protein>
    <recommendedName>
        <fullName evidence="3">Glycosyl transferase family 2</fullName>
    </recommendedName>
</protein>
<dbReference type="InterPro" id="IPR029044">
    <property type="entry name" value="Nucleotide-diphossugar_trans"/>
</dbReference>
<dbReference type="CDD" id="cd00761">
    <property type="entry name" value="Glyco_tranf_GTA_type"/>
    <property type="match status" value="1"/>
</dbReference>
<sequence>MRNTLLRRAKGEKVIFLDDDNVLTPIAFLTYLKHMGCEMLIARIDTTRAFDQPFLPVDLPGKSLVRQGNIDPLCLCLSRELVCVRCRGWESKAGYEADFLNILHFGVGHALCKRRVTSSESMMRVMVLTPKDVTFVRSN</sequence>
<dbReference type="STRING" id="617002.SAMN05660653_02361"/>
<organism evidence="1 2">
    <name type="scientific">Desulfonatronum thiosulfatophilum</name>
    <dbReference type="NCBI Taxonomy" id="617002"/>
    <lineage>
        <taxon>Bacteria</taxon>
        <taxon>Pseudomonadati</taxon>
        <taxon>Thermodesulfobacteriota</taxon>
        <taxon>Desulfovibrionia</taxon>
        <taxon>Desulfovibrionales</taxon>
        <taxon>Desulfonatronaceae</taxon>
        <taxon>Desulfonatronum</taxon>
    </lineage>
</organism>
<dbReference type="EMBL" id="FMXO01000013">
    <property type="protein sequence ID" value="SDB48016.1"/>
    <property type="molecule type" value="Genomic_DNA"/>
</dbReference>
<keyword evidence="2" id="KW-1185">Reference proteome</keyword>
<reference evidence="1 2" key="1">
    <citation type="submission" date="2016-10" db="EMBL/GenBank/DDBJ databases">
        <authorList>
            <person name="de Groot N.N."/>
        </authorList>
    </citation>
    <scope>NUCLEOTIDE SEQUENCE [LARGE SCALE GENOMIC DNA]</scope>
    <source>
        <strain evidence="1 2">ASO4-2</strain>
    </source>
</reference>
<dbReference type="RefSeq" id="WP_244148736.1">
    <property type="nucleotide sequence ID" value="NZ_FMXO01000013.1"/>
</dbReference>
<name>A0A1G6DSB3_9BACT</name>
<evidence type="ECO:0008006" key="3">
    <source>
        <dbReference type="Google" id="ProtNLM"/>
    </source>
</evidence>
<evidence type="ECO:0000313" key="2">
    <source>
        <dbReference type="Proteomes" id="UP000198771"/>
    </source>
</evidence>
<dbReference type="Proteomes" id="UP000198771">
    <property type="component" value="Unassembled WGS sequence"/>
</dbReference>
<dbReference type="AlphaFoldDB" id="A0A1G6DSB3"/>
<dbReference type="SUPFAM" id="SSF53448">
    <property type="entry name" value="Nucleotide-diphospho-sugar transferases"/>
    <property type="match status" value="1"/>
</dbReference>
<accession>A0A1G6DSB3</accession>
<evidence type="ECO:0000313" key="1">
    <source>
        <dbReference type="EMBL" id="SDB48016.1"/>
    </source>
</evidence>
<gene>
    <name evidence="1" type="ORF">SAMN05660653_02361</name>
</gene>
<proteinExistence type="predicted"/>